<evidence type="ECO:0000256" key="1">
    <source>
        <dbReference type="SAM" id="Phobius"/>
    </source>
</evidence>
<sequence length="246" mass="25897">MTTTTPRAVPEQDDAVEHDRTVRFRRYAAALALPVAFLFQLVCNSLYAWASTTSGLTDSGSAADALALYGAFPGTLIAAVVLATVGSMLALLGLPAALRVFRPSRPKLALWAVGLMMTGYLCYFGISFTGFDTVALAVGKVDAAAALDGSPASAWSIPFFVLFVIGNLLGTLLLGLTAFLAARSQETGVPWWAGALIACWTVGHVINIVVTNEWFAVAGGALEIVGLLYVAAAALRLSNRQWVERG</sequence>
<dbReference type="Proteomes" id="UP000253790">
    <property type="component" value="Chromosome"/>
</dbReference>
<organism evidence="2 3">
    <name type="scientific">Ornithinimicrobium avium</name>
    <dbReference type="NCBI Taxonomy" id="2283195"/>
    <lineage>
        <taxon>Bacteria</taxon>
        <taxon>Bacillati</taxon>
        <taxon>Actinomycetota</taxon>
        <taxon>Actinomycetes</taxon>
        <taxon>Micrococcales</taxon>
        <taxon>Ornithinimicrobiaceae</taxon>
        <taxon>Ornithinimicrobium</taxon>
    </lineage>
</organism>
<evidence type="ECO:0000313" key="2">
    <source>
        <dbReference type="EMBL" id="AXH96363.1"/>
    </source>
</evidence>
<feature type="transmembrane region" description="Helical" evidence="1">
    <location>
        <begin position="108"/>
        <end position="126"/>
    </location>
</feature>
<feature type="transmembrane region" description="Helical" evidence="1">
    <location>
        <begin position="214"/>
        <end position="235"/>
    </location>
</feature>
<keyword evidence="1" id="KW-0812">Transmembrane</keyword>
<dbReference type="AlphaFoldDB" id="A0A345NMV5"/>
<feature type="transmembrane region" description="Helical" evidence="1">
    <location>
        <begin position="157"/>
        <end position="182"/>
    </location>
</feature>
<keyword evidence="1" id="KW-1133">Transmembrane helix</keyword>
<proteinExistence type="predicted"/>
<dbReference type="RefSeq" id="WP_114928128.1">
    <property type="nucleotide sequence ID" value="NZ_CP031229.1"/>
</dbReference>
<evidence type="ECO:0000313" key="3">
    <source>
        <dbReference type="Proteomes" id="UP000253790"/>
    </source>
</evidence>
<name>A0A345NMV5_9MICO</name>
<keyword evidence="1" id="KW-0472">Membrane</keyword>
<feature type="transmembrane region" description="Helical" evidence="1">
    <location>
        <begin position="27"/>
        <end position="50"/>
    </location>
</feature>
<feature type="transmembrane region" description="Helical" evidence="1">
    <location>
        <begin position="70"/>
        <end position="96"/>
    </location>
</feature>
<keyword evidence="3" id="KW-1185">Reference proteome</keyword>
<accession>A0A345NMV5</accession>
<dbReference type="OrthoDB" id="3368958at2"/>
<feature type="transmembrane region" description="Helical" evidence="1">
    <location>
        <begin position="189"/>
        <end position="208"/>
    </location>
</feature>
<reference evidence="2 3" key="1">
    <citation type="submission" date="2018-07" db="EMBL/GenBank/DDBJ databases">
        <title>Complete genome sequencing of Ornithinimicrobium sp. AMA3305.</title>
        <authorList>
            <person name="Bae J.-W."/>
        </authorList>
    </citation>
    <scope>NUCLEOTIDE SEQUENCE [LARGE SCALE GENOMIC DNA]</scope>
    <source>
        <strain evidence="2 3">AMA3305</strain>
    </source>
</reference>
<protein>
    <submittedName>
        <fullName evidence="2">Uncharacterized protein</fullName>
    </submittedName>
</protein>
<gene>
    <name evidence="2" type="ORF">DV701_09745</name>
</gene>
<dbReference type="EMBL" id="CP031229">
    <property type="protein sequence ID" value="AXH96363.1"/>
    <property type="molecule type" value="Genomic_DNA"/>
</dbReference>
<dbReference type="KEGG" id="orn:DV701_09745"/>